<organism evidence="1 2">
    <name type="scientific">Hyalomma asiaticum</name>
    <name type="common">Tick</name>
    <dbReference type="NCBI Taxonomy" id="266040"/>
    <lineage>
        <taxon>Eukaryota</taxon>
        <taxon>Metazoa</taxon>
        <taxon>Ecdysozoa</taxon>
        <taxon>Arthropoda</taxon>
        <taxon>Chelicerata</taxon>
        <taxon>Arachnida</taxon>
        <taxon>Acari</taxon>
        <taxon>Parasitiformes</taxon>
        <taxon>Ixodida</taxon>
        <taxon>Ixodoidea</taxon>
        <taxon>Ixodidae</taxon>
        <taxon>Hyalomminae</taxon>
        <taxon>Hyalomma</taxon>
    </lineage>
</organism>
<keyword evidence="2" id="KW-1185">Reference proteome</keyword>
<evidence type="ECO:0000313" key="2">
    <source>
        <dbReference type="Proteomes" id="UP000821845"/>
    </source>
</evidence>
<dbReference type="Proteomes" id="UP000821845">
    <property type="component" value="Chromosome 7"/>
</dbReference>
<dbReference type="EMBL" id="CM023487">
    <property type="protein sequence ID" value="KAH6926517.1"/>
    <property type="molecule type" value="Genomic_DNA"/>
</dbReference>
<proteinExistence type="predicted"/>
<sequence>MPLSRETFRYSTRSSLQQRTPRNQVLAYEMRDPRRSAAKGLQQTWDSPGLGLLGPPAPRSSFPPHLAEGTKKKDVSITRLRIHYRKPNPGHHHHGTGGDHRKKTVYVLRVIHRGGCASSVDAEAAAAAGLLATRREPRRKGRPDASFANGLAEAKIRWGGGSLRHGASGCCRRQALISSFKSTASAERRVRWLRSGIRLSPEVARAGVGETQRERKPRPAQYSAAAAAAEPTKSHQGVTRCPGNRVADGTLPTLTQDG</sequence>
<comment type="caution">
    <text evidence="1">The sequence shown here is derived from an EMBL/GenBank/DDBJ whole genome shotgun (WGS) entry which is preliminary data.</text>
</comment>
<reference evidence="1" key="1">
    <citation type="submission" date="2020-05" db="EMBL/GenBank/DDBJ databases">
        <title>Large-scale comparative analyses of tick genomes elucidate their genetic diversity and vector capacities.</title>
        <authorList>
            <person name="Jia N."/>
            <person name="Wang J."/>
            <person name="Shi W."/>
            <person name="Du L."/>
            <person name="Sun Y."/>
            <person name="Zhan W."/>
            <person name="Jiang J."/>
            <person name="Wang Q."/>
            <person name="Zhang B."/>
            <person name="Ji P."/>
            <person name="Sakyi L.B."/>
            <person name="Cui X."/>
            <person name="Yuan T."/>
            <person name="Jiang B."/>
            <person name="Yang W."/>
            <person name="Lam T.T.-Y."/>
            <person name="Chang Q."/>
            <person name="Ding S."/>
            <person name="Wang X."/>
            <person name="Zhu J."/>
            <person name="Ruan X."/>
            <person name="Zhao L."/>
            <person name="Wei J."/>
            <person name="Que T."/>
            <person name="Du C."/>
            <person name="Cheng J."/>
            <person name="Dai P."/>
            <person name="Han X."/>
            <person name="Huang E."/>
            <person name="Gao Y."/>
            <person name="Liu J."/>
            <person name="Shao H."/>
            <person name="Ye R."/>
            <person name="Li L."/>
            <person name="Wei W."/>
            <person name="Wang X."/>
            <person name="Wang C."/>
            <person name="Yang T."/>
            <person name="Huo Q."/>
            <person name="Li W."/>
            <person name="Guo W."/>
            <person name="Chen H."/>
            <person name="Zhou L."/>
            <person name="Ni X."/>
            <person name="Tian J."/>
            <person name="Zhou Y."/>
            <person name="Sheng Y."/>
            <person name="Liu T."/>
            <person name="Pan Y."/>
            <person name="Xia L."/>
            <person name="Li J."/>
            <person name="Zhao F."/>
            <person name="Cao W."/>
        </authorList>
    </citation>
    <scope>NUCLEOTIDE SEQUENCE</scope>
    <source>
        <strain evidence="1">Hyas-2018</strain>
    </source>
</reference>
<accession>A0ACB7RXH6</accession>
<evidence type="ECO:0000313" key="1">
    <source>
        <dbReference type="EMBL" id="KAH6926517.1"/>
    </source>
</evidence>
<gene>
    <name evidence="1" type="ORF">HPB50_019275</name>
</gene>
<protein>
    <submittedName>
        <fullName evidence="1">Uncharacterized protein</fullName>
    </submittedName>
</protein>
<name>A0ACB7RXH6_HYAAI</name>